<keyword evidence="1" id="KW-0805">Transcription regulation</keyword>
<feature type="region of interest" description="Disordered" evidence="4">
    <location>
        <begin position="1"/>
        <end position="27"/>
    </location>
</feature>
<dbReference type="Proteomes" id="UP000218767">
    <property type="component" value="Unassembled WGS sequence"/>
</dbReference>
<keyword evidence="3" id="KW-0804">Transcription</keyword>
<dbReference type="Pfam" id="PF00196">
    <property type="entry name" value="GerE"/>
    <property type="match status" value="1"/>
</dbReference>
<evidence type="ECO:0000313" key="7">
    <source>
        <dbReference type="EMBL" id="PCI75715.1"/>
    </source>
</evidence>
<evidence type="ECO:0000256" key="1">
    <source>
        <dbReference type="ARBA" id="ARBA00023015"/>
    </source>
</evidence>
<dbReference type="PANTHER" id="PTHR44688:SF16">
    <property type="entry name" value="DNA-BINDING TRANSCRIPTIONAL ACTIVATOR DEVR_DOSR"/>
    <property type="match status" value="1"/>
</dbReference>
<evidence type="ECO:0000256" key="4">
    <source>
        <dbReference type="SAM" id="MobiDB-lite"/>
    </source>
</evidence>
<organism evidence="7 8">
    <name type="scientific">SAR86 cluster bacterium</name>
    <dbReference type="NCBI Taxonomy" id="2030880"/>
    <lineage>
        <taxon>Bacteria</taxon>
        <taxon>Pseudomonadati</taxon>
        <taxon>Pseudomonadota</taxon>
        <taxon>Gammaproteobacteria</taxon>
        <taxon>SAR86 cluster</taxon>
    </lineage>
</organism>
<dbReference type="SUPFAM" id="SSF54593">
    <property type="entry name" value="Glyoxalase/Bleomycin resistance protein/Dihydroxybiphenyl dioxygenase"/>
    <property type="match status" value="1"/>
</dbReference>
<proteinExistence type="predicted"/>
<dbReference type="SMART" id="SM00421">
    <property type="entry name" value="HTH_LUXR"/>
    <property type="match status" value="1"/>
</dbReference>
<dbReference type="InterPro" id="IPR016032">
    <property type="entry name" value="Sig_transdc_resp-reg_C-effctor"/>
</dbReference>
<evidence type="ECO:0000259" key="6">
    <source>
        <dbReference type="PROSITE" id="PS51819"/>
    </source>
</evidence>
<dbReference type="PROSITE" id="PS51819">
    <property type="entry name" value="VOC"/>
    <property type="match status" value="1"/>
</dbReference>
<reference evidence="8" key="1">
    <citation type="submission" date="2017-08" db="EMBL/GenBank/DDBJ databases">
        <title>A dynamic microbial community with high functional redundancy inhabits the cold, oxic subseafloor aquifer.</title>
        <authorList>
            <person name="Tully B.J."/>
            <person name="Wheat C.G."/>
            <person name="Glazer B.T."/>
            <person name="Huber J.A."/>
        </authorList>
    </citation>
    <scope>NUCLEOTIDE SEQUENCE [LARGE SCALE GENOMIC DNA]</scope>
</reference>
<accession>A0A2A4X0V5</accession>
<feature type="domain" description="HTH luxR-type" evidence="5">
    <location>
        <begin position="22"/>
        <end position="87"/>
    </location>
</feature>
<comment type="caution">
    <text evidence="7">The sequence shown here is derived from an EMBL/GenBank/DDBJ whole genome shotgun (WGS) entry which is preliminary data.</text>
</comment>
<dbReference type="PRINTS" id="PR00038">
    <property type="entry name" value="HTHLUXR"/>
</dbReference>
<dbReference type="CDD" id="cd06170">
    <property type="entry name" value="LuxR_C_like"/>
    <property type="match status" value="1"/>
</dbReference>
<dbReference type="Gene3D" id="3.10.180.10">
    <property type="entry name" value="2,3-Dihydroxybiphenyl 1,2-Dioxygenase, domain 1"/>
    <property type="match status" value="1"/>
</dbReference>
<sequence length="239" mass="26873">MSEQKKPNKQQPVERVGRMRGRPPHDDVLTPMEWRALHAVQHGSTNRAIAASLGISADGVKYHMANILGKLDLPNRGALKSWFQVPRNSALMQRMDGSDNDDSRKGKAMTNKFDSAVAVQSLGQISRTVRSLEESKEFYQHKLGIPHLYNFGNLGFFELAGSRLFLNETEELNKDESILYFTVDDIVKTCEALQEADVEITNQPHLIHTHEDGTEEWMAFLKDPEGRPLGLMSAVKKSS</sequence>
<dbReference type="PANTHER" id="PTHR44688">
    <property type="entry name" value="DNA-BINDING TRANSCRIPTIONAL ACTIVATOR DEVR_DOSR"/>
    <property type="match status" value="1"/>
</dbReference>
<name>A0A2A4X0V5_9GAMM</name>
<dbReference type="EMBL" id="NVUL01000069">
    <property type="protein sequence ID" value="PCI75715.1"/>
    <property type="molecule type" value="Genomic_DNA"/>
</dbReference>
<dbReference type="InterPro" id="IPR000792">
    <property type="entry name" value="Tscrpt_reg_LuxR_C"/>
</dbReference>
<dbReference type="GO" id="GO:0006355">
    <property type="term" value="P:regulation of DNA-templated transcription"/>
    <property type="evidence" value="ECO:0007669"/>
    <property type="project" value="InterPro"/>
</dbReference>
<evidence type="ECO:0000259" key="5">
    <source>
        <dbReference type="PROSITE" id="PS50043"/>
    </source>
</evidence>
<dbReference type="AlphaFoldDB" id="A0A2A4X0V5"/>
<evidence type="ECO:0000256" key="2">
    <source>
        <dbReference type="ARBA" id="ARBA00023125"/>
    </source>
</evidence>
<dbReference type="Gene3D" id="1.10.10.10">
    <property type="entry name" value="Winged helix-like DNA-binding domain superfamily/Winged helix DNA-binding domain"/>
    <property type="match status" value="1"/>
</dbReference>
<dbReference type="Pfam" id="PF00903">
    <property type="entry name" value="Glyoxalase"/>
    <property type="match status" value="1"/>
</dbReference>
<evidence type="ECO:0000313" key="8">
    <source>
        <dbReference type="Proteomes" id="UP000218767"/>
    </source>
</evidence>
<dbReference type="GO" id="GO:0003677">
    <property type="term" value="F:DNA binding"/>
    <property type="evidence" value="ECO:0007669"/>
    <property type="project" value="UniProtKB-KW"/>
</dbReference>
<protein>
    <recommendedName>
        <fullName evidence="9">VOC domain-containing protein</fullName>
    </recommendedName>
</protein>
<dbReference type="InterPro" id="IPR004360">
    <property type="entry name" value="Glyas_Fos-R_dOase_dom"/>
</dbReference>
<feature type="domain" description="VOC" evidence="6">
    <location>
        <begin position="121"/>
        <end position="234"/>
    </location>
</feature>
<dbReference type="CDD" id="cd06587">
    <property type="entry name" value="VOC"/>
    <property type="match status" value="1"/>
</dbReference>
<dbReference type="InterPro" id="IPR029068">
    <property type="entry name" value="Glyas_Bleomycin-R_OHBP_Dase"/>
</dbReference>
<gene>
    <name evidence="7" type="ORF">COB20_12290</name>
</gene>
<dbReference type="InterPro" id="IPR036388">
    <property type="entry name" value="WH-like_DNA-bd_sf"/>
</dbReference>
<evidence type="ECO:0008006" key="9">
    <source>
        <dbReference type="Google" id="ProtNLM"/>
    </source>
</evidence>
<dbReference type="PROSITE" id="PS50043">
    <property type="entry name" value="HTH_LUXR_2"/>
    <property type="match status" value="1"/>
</dbReference>
<dbReference type="InterPro" id="IPR037523">
    <property type="entry name" value="VOC_core"/>
</dbReference>
<dbReference type="SUPFAM" id="SSF46894">
    <property type="entry name" value="C-terminal effector domain of the bipartite response regulators"/>
    <property type="match status" value="1"/>
</dbReference>
<keyword evidence="2" id="KW-0238">DNA-binding</keyword>
<evidence type="ECO:0000256" key="3">
    <source>
        <dbReference type="ARBA" id="ARBA00023163"/>
    </source>
</evidence>